<keyword evidence="2" id="KW-0547">Nucleotide-binding</keyword>
<protein>
    <recommendedName>
        <fullName evidence="9">RecA family profile 1 domain-containing protein</fullName>
    </recommendedName>
</protein>
<evidence type="ECO:0008006" key="9">
    <source>
        <dbReference type="Google" id="ProtNLM"/>
    </source>
</evidence>
<dbReference type="STRING" id="2020962.A0A2N1J9R3"/>
<evidence type="ECO:0000256" key="4">
    <source>
        <dbReference type="ARBA" id="ARBA00022840"/>
    </source>
</evidence>
<keyword evidence="6" id="KW-0539">Nucleus</keyword>
<dbReference type="AlphaFoldDB" id="A0A2N1J9R3"/>
<dbReference type="SUPFAM" id="SSF52540">
    <property type="entry name" value="P-loop containing nucleoside triphosphate hydrolases"/>
    <property type="match status" value="1"/>
</dbReference>
<dbReference type="Gene3D" id="1.20.1410.10">
    <property type="entry name" value="I/LWEQ domain"/>
    <property type="match status" value="1"/>
</dbReference>
<dbReference type="Proteomes" id="UP000232875">
    <property type="component" value="Unassembled WGS sequence"/>
</dbReference>
<dbReference type="GO" id="GO:0008821">
    <property type="term" value="F:crossover junction DNA endonuclease activity"/>
    <property type="evidence" value="ECO:0007669"/>
    <property type="project" value="TreeGrafter"/>
</dbReference>
<evidence type="ECO:0000256" key="3">
    <source>
        <dbReference type="ARBA" id="ARBA00022763"/>
    </source>
</evidence>
<dbReference type="GO" id="GO:0000400">
    <property type="term" value="F:four-way junction DNA binding"/>
    <property type="evidence" value="ECO:0007669"/>
    <property type="project" value="TreeGrafter"/>
</dbReference>
<name>A0A2N1J9R3_9BASI</name>
<dbReference type="GO" id="GO:0005524">
    <property type="term" value="F:ATP binding"/>
    <property type="evidence" value="ECO:0007669"/>
    <property type="project" value="UniProtKB-KW"/>
</dbReference>
<evidence type="ECO:0000256" key="5">
    <source>
        <dbReference type="ARBA" id="ARBA00023204"/>
    </source>
</evidence>
<dbReference type="PANTHER" id="PTHR46239:SF1">
    <property type="entry name" value="DNA REPAIR PROTEIN RAD51 HOMOLOG 3"/>
    <property type="match status" value="1"/>
</dbReference>
<sequence length="914" mass="97966">MESAGGPFGTPGAWAPLSAPDDLFLDALPSANMLPLSQMPLPSVDEAPAQTQENAARVSLLSSQFYDAVDPDTGSTYDALDAWVEPENGHMALSPELAPIARTPLRLHSGLPTLDHYASHLRMGGSFATENAQEGPVQDTGTGFPIGSALEIVGPPGVGKTAWALQMAVSERLTHTKYGIEAAYEDVGWPSPHEACDCAILAEWFEANVEPWCAQVVLVDTEGGMPLQRVLTTVRASVAARIDSDAVTSLLEHSADRETQSAILTKCIVHSVLRGLHLVRIASLGELLAFLGVAASTVLKVPGLPPRTSLLVLDSISFCLPLSTTKDEQRRRTDAMLHMLCALTTLRDSRIPEHDRLSVIVTSQMATRVPAKGGTESTMVPALLNAATPAMRGTFDTSVYDWGTSILGRSAWRFLLSYHGVRSQRNPSSNTVVSLAYSRLTARSMKRTTRYFFSNVSSAEPEPNGTCVHLFSFRMDATQSMGANTAELQNDLLRMCVLCATSLEGIHPSYAPQETVEKEALTLDGAALSTQIYRDLLTILQATQKNVTGLSIAMRPAKNAGFYESPLSSLDAESVAAAGALLKTMATENVPQLSFIANLAQKHQRVYALTEEAARDMTTEEARKLGATVVYGSKAKGPVNLGASLSRVYGREVRKAAEEIVLLIAQLCQSFMDVRTRSVLGKAQTKRSGATQGAMPAPTREASLALTQQISNACDGFAGSGKGQDAYITRIPKDKKEAMLKQWKQAQVMLDDGRSELRDALEEEDDDGVMDAGLDSSNAFEDMAALIPAELHPFAVAVSKLLVHGDAAQKAARSALGKGTEPLDYDAVNDSLGALVEQQDELVASILYGEDAQEDEADENGTLAHSVLAYVASCDQLLDTVHAPNTVRCDARAPLASAQREALACIEDTLINKE</sequence>
<organism evidence="7 8">
    <name type="scientific">Malassezia vespertilionis</name>
    <dbReference type="NCBI Taxonomy" id="2020962"/>
    <lineage>
        <taxon>Eukaryota</taxon>
        <taxon>Fungi</taxon>
        <taxon>Dikarya</taxon>
        <taxon>Basidiomycota</taxon>
        <taxon>Ustilaginomycotina</taxon>
        <taxon>Malasseziomycetes</taxon>
        <taxon>Malasseziales</taxon>
        <taxon>Malasseziaceae</taxon>
        <taxon>Malassezia</taxon>
    </lineage>
</organism>
<dbReference type="GO" id="GO:0000707">
    <property type="term" value="P:meiotic DNA recombinase assembly"/>
    <property type="evidence" value="ECO:0007669"/>
    <property type="project" value="TreeGrafter"/>
</dbReference>
<reference evidence="7 8" key="1">
    <citation type="submission" date="2017-10" db="EMBL/GenBank/DDBJ databases">
        <title>A novel species of cold-tolerant Malassezia isolated from bats.</title>
        <authorList>
            <person name="Lorch J.M."/>
            <person name="Palmer J.M."/>
            <person name="Vanderwolf K.J."/>
            <person name="Schmidt K.Z."/>
            <person name="Verant M.L."/>
            <person name="Weller T.J."/>
            <person name="Blehert D.S."/>
        </authorList>
    </citation>
    <scope>NUCLEOTIDE SEQUENCE [LARGE SCALE GENOMIC DNA]</scope>
    <source>
        <strain evidence="7 8">NWHC:44797-103</strain>
    </source>
</reference>
<evidence type="ECO:0000256" key="1">
    <source>
        <dbReference type="ARBA" id="ARBA00004123"/>
    </source>
</evidence>
<dbReference type="Gene3D" id="3.40.50.300">
    <property type="entry name" value="P-loop containing nucleotide triphosphate hydrolases"/>
    <property type="match status" value="1"/>
</dbReference>
<dbReference type="GO" id="GO:0033065">
    <property type="term" value="C:Rad51C-XRCC3 complex"/>
    <property type="evidence" value="ECO:0007669"/>
    <property type="project" value="TreeGrafter"/>
</dbReference>
<keyword evidence="4" id="KW-0067">ATP-binding</keyword>
<dbReference type="EMBL" id="KZ454992">
    <property type="protein sequence ID" value="PKI83300.1"/>
    <property type="molecule type" value="Genomic_DNA"/>
</dbReference>
<keyword evidence="8" id="KW-1185">Reference proteome</keyword>
<dbReference type="InterPro" id="IPR052093">
    <property type="entry name" value="HR_Repair_Mediator"/>
</dbReference>
<evidence type="ECO:0000256" key="6">
    <source>
        <dbReference type="ARBA" id="ARBA00023242"/>
    </source>
</evidence>
<accession>A0A2N1J9R3</accession>
<dbReference type="InterPro" id="IPR027417">
    <property type="entry name" value="P-loop_NTPase"/>
</dbReference>
<evidence type="ECO:0000313" key="7">
    <source>
        <dbReference type="EMBL" id="PKI83300.1"/>
    </source>
</evidence>
<dbReference type="OrthoDB" id="5957327at2759"/>
<keyword evidence="5" id="KW-0234">DNA repair</keyword>
<dbReference type="GO" id="GO:0033063">
    <property type="term" value="C:Rad51B-Rad51C-Rad51D-XRCC2 complex"/>
    <property type="evidence" value="ECO:0007669"/>
    <property type="project" value="TreeGrafter"/>
</dbReference>
<keyword evidence="3" id="KW-0227">DNA damage</keyword>
<dbReference type="PANTHER" id="PTHR46239">
    <property type="entry name" value="DNA REPAIR PROTEIN RAD51 HOMOLOG 3 RAD51C"/>
    <property type="match status" value="1"/>
</dbReference>
<dbReference type="GO" id="GO:0005657">
    <property type="term" value="C:replication fork"/>
    <property type="evidence" value="ECO:0007669"/>
    <property type="project" value="TreeGrafter"/>
</dbReference>
<evidence type="ECO:0000256" key="2">
    <source>
        <dbReference type="ARBA" id="ARBA00022741"/>
    </source>
</evidence>
<evidence type="ECO:0000313" key="8">
    <source>
        <dbReference type="Proteomes" id="UP000232875"/>
    </source>
</evidence>
<proteinExistence type="predicted"/>
<gene>
    <name evidence="7" type="ORF">MVES_002797</name>
</gene>
<comment type="subcellular location">
    <subcellularLocation>
        <location evidence="1">Nucleus</location>
    </subcellularLocation>
</comment>
<dbReference type="GO" id="GO:0007131">
    <property type="term" value="P:reciprocal meiotic recombination"/>
    <property type="evidence" value="ECO:0007669"/>
    <property type="project" value="TreeGrafter"/>
</dbReference>